<protein>
    <submittedName>
        <fullName evidence="1">Uncharacterized protein</fullName>
    </submittedName>
</protein>
<organism evidence="1 2">
    <name type="scientific">Vaccinium darrowii</name>
    <dbReference type="NCBI Taxonomy" id="229202"/>
    <lineage>
        <taxon>Eukaryota</taxon>
        <taxon>Viridiplantae</taxon>
        <taxon>Streptophyta</taxon>
        <taxon>Embryophyta</taxon>
        <taxon>Tracheophyta</taxon>
        <taxon>Spermatophyta</taxon>
        <taxon>Magnoliopsida</taxon>
        <taxon>eudicotyledons</taxon>
        <taxon>Gunneridae</taxon>
        <taxon>Pentapetalae</taxon>
        <taxon>asterids</taxon>
        <taxon>Ericales</taxon>
        <taxon>Ericaceae</taxon>
        <taxon>Vaccinioideae</taxon>
        <taxon>Vaccinieae</taxon>
        <taxon>Vaccinium</taxon>
    </lineage>
</organism>
<keyword evidence="2" id="KW-1185">Reference proteome</keyword>
<sequence>MRNVILSAFPSNMRIPDPYTPNLKIVQLVQANSPRRYLFLNSAANQLRYPNNLTHFVYMVLLELFAEANQRPFVRGEYQETDPMSRVTSKETSRVVDIMLFGRIPSRNPCYLFALVPEQLVSRDDTFITCSGSKVSLRI</sequence>
<evidence type="ECO:0000313" key="2">
    <source>
        <dbReference type="Proteomes" id="UP000828048"/>
    </source>
</evidence>
<proteinExistence type="predicted"/>
<dbReference type="EMBL" id="CM037151">
    <property type="protein sequence ID" value="KAH7842369.1"/>
    <property type="molecule type" value="Genomic_DNA"/>
</dbReference>
<dbReference type="Proteomes" id="UP000828048">
    <property type="component" value="Chromosome 1"/>
</dbReference>
<name>A0ACB7XN74_9ERIC</name>
<accession>A0ACB7XN74</accession>
<reference evidence="1 2" key="1">
    <citation type="journal article" date="2021" name="Hortic Res">
        <title>High-quality reference genome and annotation aids understanding of berry development for evergreen blueberry (Vaccinium darrowii).</title>
        <authorList>
            <person name="Yu J."/>
            <person name="Hulse-Kemp A.M."/>
            <person name="Babiker E."/>
            <person name="Staton M."/>
        </authorList>
    </citation>
    <scope>NUCLEOTIDE SEQUENCE [LARGE SCALE GENOMIC DNA]</scope>
    <source>
        <strain evidence="2">cv. NJ 8807/NJ 8810</strain>
        <tissue evidence="1">Young leaf</tissue>
    </source>
</reference>
<comment type="caution">
    <text evidence="1">The sequence shown here is derived from an EMBL/GenBank/DDBJ whole genome shotgun (WGS) entry which is preliminary data.</text>
</comment>
<gene>
    <name evidence="1" type="ORF">Vadar_004488</name>
</gene>
<evidence type="ECO:0000313" key="1">
    <source>
        <dbReference type="EMBL" id="KAH7842369.1"/>
    </source>
</evidence>